<evidence type="ECO:0000313" key="9">
    <source>
        <dbReference type="Proteomes" id="UP000694521"/>
    </source>
</evidence>
<comment type="subcellular location">
    <subcellularLocation>
        <location evidence="7">Cell membrane</location>
        <topology evidence="7">Multi-pass membrane protein</topology>
    </subcellularLocation>
    <subcellularLocation>
        <location evidence="1">Membrane</location>
    </subcellularLocation>
</comment>
<dbReference type="GO" id="GO:0005254">
    <property type="term" value="F:chloride channel activity"/>
    <property type="evidence" value="ECO:0007669"/>
    <property type="project" value="UniProtKB-KW"/>
</dbReference>
<comment type="catalytic activity">
    <reaction evidence="5">
        <text>chloride(in) = chloride(out)</text>
        <dbReference type="Rhea" id="RHEA:29823"/>
        <dbReference type="ChEBI" id="CHEBI:17996"/>
    </reaction>
</comment>
<dbReference type="GO" id="GO:0005886">
    <property type="term" value="C:plasma membrane"/>
    <property type="evidence" value="ECO:0007669"/>
    <property type="project" value="UniProtKB-SubCell"/>
</dbReference>
<keyword evidence="9" id="KW-1185">Reference proteome</keyword>
<dbReference type="PANTHER" id="PTHR10736:SF2">
    <property type="entry name" value="BESTROPHIN-3"/>
    <property type="match status" value="1"/>
</dbReference>
<dbReference type="AlphaFoldDB" id="A0A8B9E6U4"/>
<dbReference type="Proteomes" id="UP000694521">
    <property type="component" value="Unplaced"/>
</dbReference>
<comment type="function">
    <text evidence="7">Forms chloride channels.</text>
</comment>
<reference evidence="8" key="2">
    <citation type="submission" date="2025-09" db="UniProtKB">
        <authorList>
            <consortium name="Ensembl"/>
        </authorList>
    </citation>
    <scope>IDENTIFICATION</scope>
</reference>
<keyword evidence="4" id="KW-0472">Membrane</keyword>
<dbReference type="InterPro" id="IPR021134">
    <property type="entry name" value="Bestrophin-like"/>
</dbReference>
<dbReference type="Ensembl" id="ENSACDT00005018493.1">
    <property type="protein sequence ID" value="ENSACDP00005015368.1"/>
    <property type="gene ID" value="ENSACDG00005011245.1"/>
</dbReference>
<dbReference type="PANTHER" id="PTHR10736">
    <property type="entry name" value="BESTROPHIN"/>
    <property type="match status" value="1"/>
</dbReference>
<protein>
    <recommendedName>
        <fullName evidence="7">Bestrophin homolog</fullName>
    </recommendedName>
</protein>
<comment type="similarity">
    <text evidence="6 7">Belongs to the anion channel-forming bestrophin (TC 1.A.46) family. Calcium-sensitive chloride channel subfamily.</text>
</comment>
<keyword evidence="3" id="KW-1133">Transmembrane helix</keyword>
<keyword evidence="7" id="KW-0813">Transport</keyword>
<organism evidence="8 9">
    <name type="scientific">Anser cygnoides</name>
    <name type="common">Swan goose</name>
    <dbReference type="NCBI Taxonomy" id="8845"/>
    <lineage>
        <taxon>Eukaryota</taxon>
        <taxon>Metazoa</taxon>
        <taxon>Chordata</taxon>
        <taxon>Craniata</taxon>
        <taxon>Vertebrata</taxon>
        <taxon>Euteleostomi</taxon>
        <taxon>Archelosauria</taxon>
        <taxon>Archosauria</taxon>
        <taxon>Dinosauria</taxon>
        <taxon>Saurischia</taxon>
        <taxon>Theropoda</taxon>
        <taxon>Coelurosauria</taxon>
        <taxon>Aves</taxon>
        <taxon>Neognathae</taxon>
        <taxon>Galloanserae</taxon>
        <taxon>Anseriformes</taxon>
        <taxon>Anatidae</taxon>
        <taxon>Anserinae</taxon>
        <taxon>Anser</taxon>
    </lineage>
</organism>
<evidence type="ECO:0000256" key="5">
    <source>
        <dbReference type="ARBA" id="ARBA00024167"/>
    </source>
</evidence>
<accession>A0A8B9E6U4</accession>
<keyword evidence="7" id="KW-0868">Chloride</keyword>
<dbReference type="Pfam" id="PF01062">
    <property type="entry name" value="Bestrophin"/>
    <property type="match status" value="1"/>
</dbReference>
<keyword evidence="7" id="KW-0406">Ion transport</keyword>
<evidence type="ECO:0000313" key="8">
    <source>
        <dbReference type="Ensembl" id="ENSACDP00005015368.1"/>
    </source>
</evidence>
<keyword evidence="7" id="KW-1003">Cell membrane</keyword>
<evidence type="ECO:0000256" key="1">
    <source>
        <dbReference type="ARBA" id="ARBA00004370"/>
    </source>
</evidence>
<keyword evidence="2" id="KW-0812">Transmembrane</keyword>
<sequence>IQKRFFEKLSIYCDKYAEQIPVTFVLGFYVTLVVNRWWNQFVNLPWPDRLMFLISSCVQGRDEYGRLLRRTLMRYVNLTSLLIFRSVSTAVYKRFPTMDHVVGAGTAASFSQNFFSFPSWVGARGWKEPPSCFLSSLAPCFCHTNPCQRCHLFVTGLIEVPLNGHL</sequence>
<evidence type="ECO:0000256" key="6">
    <source>
        <dbReference type="ARBA" id="ARBA00034769"/>
    </source>
</evidence>
<dbReference type="InterPro" id="IPR000615">
    <property type="entry name" value="Bestrophin"/>
</dbReference>
<evidence type="ECO:0000256" key="3">
    <source>
        <dbReference type="ARBA" id="ARBA00022989"/>
    </source>
</evidence>
<evidence type="ECO:0000256" key="7">
    <source>
        <dbReference type="RuleBase" id="RU363126"/>
    </source>
</evidence>
<proteinExistence type="inferred from homology"/>
<reference evidence="8" key="1">
    <citation type="submission" date="2025-08" db="UniProtKB">
        <authorList>
            <consortium name="Ensembl"/>
        </authorList>
    </citation>
    <scope>IDENTIFICATION</scope>
</reference>
<dbReference type="GO" id="GO:0034707">
    <property type="term" value="C:chloride channel complex"/>
    <property type="evidence" value="ECO:0007669"/>
    <property type="project" value="UniProtKB-KW"/>
</dbReference>
<keyword evidence="7" id="KW-0407">Ion channel</keyword>
<evidence type="ECO:0000256" key="2">
    <source>
        <dbReference type="ARBA" id="ARBA00022692"/>
    </source>
</evidence>
<name>A0A8B9E6U4_ANSCY</name>
<keyword evidence="7" id="KW-0869">Chloride channel</keyword>
<evidence type="ECO:0000256" key="4">
    <source>
        <dbReference type="ARBA" id="ARBA00023136"/>
    </source>
</evidence>